<keyword evidence="6 10" id="KW-0021">Allosteric enzyme</keyword>
<dbReference type="PROSITE" id="PS00064">
    <property type="entry name" value="L_LDH"/>
    <property type="match status" value="1"/>
</dbReference>
<comment type="caution">
    <text evidence="10">Lacks conserved residue(s) required for the propagation of feature annotation.</text>
</comment>
<dbReference type="InterPro" id="IPR018177">
    <property type="entry name" value="L-lactate_DH_AS"/>
</dbReference>
<feature type="binding site" evidence="10">
    <location>
        <position position="62"/>
    </location>
    <ligand>
        <name>NAD(+)</name>
        <dbReference type="ChEBI" id="CHEBI:57540"/>
    </ligand>
</feature>
<dbReference type="PANTHER" id="PTHR43128:SF16">
    <property type="entry name" value="L-LACTATE DEHYDROGENASE"/>
    <property type="match status" value="1"/>
</dbReference>
<evidence type="ECO:0000259" key="13">
    <source>
        <dbReference type="Pfam" id="PF00056"/>
    </source>
</evidence>
<comment type="similarity">
    <text evidence="2 10">Belongs to the LDH/MDH superfamily. LDH family.</text>
</comment>
<dbReference type="PRINTS" id="PR00086">
    <property type="entry name" value="LLDHDRGNASE"/>
</dbReference>
<comment type="activity regulation">
    <text evidence="10">Allosterically activated by fructose 1,6-bisphosphate (FBP).</text>
</comment>
<keyword evidence="10" id="KW-0963">Cytoplasm</keyword>
<feature type="binding site" evidence="10">
    <location>
        <position position="85"/>
    </location>
    <ligand>
        <name>substrate</name>
    </ligand>
</feature>
<feature type="binding site" evidence="10">
    <location>
        <position position="228"/>
    </location>
    <ligand>
        <name>substrate</name>
    </ligand>
</feature>
<dbReference type="InterPro" id="IPR015955">
    <property type="entry name" value="Lactate_DH/Glyco_Ohase_4_C"/>
</dbReference>
<dbReference type="RefSeq" id="WP_350245382.1">
    <property type="nucleotide sequence ID" value="NZ_CP158300.1"/>
</dbReference>
<feature type="domain" description="Lactate/malate dehydrogenase N-terminal" evidence="13">
    <location>
        <begin position="1"/>
        <end position="139"/>
    </location>
</feature>
<evidence type="ECO:0000256" key="12">
    <source>
        <dbReference type="PIRSR" id="PIRSR000102-3"/>
    </source>
</evidence>
<organism evidence="15">
    <name type="scientific">Deinococcus sonorensis KR-87</name>
    <dbReference type="NCBI Taxonomy" id="694439"/>
    <lineage>
        <taxon>Bacteria</taxon>
        <taxon>Thermotogati</taxon>
        <taxon>Deinococcota</taxon>
        <taxon>Deinococci</taxon>
        <taxon>Deinococcales</taxon>
        <taxon>Deinococcaceae</taxon>
        <taxon>Deinococcus</taxon>
    </lineage>
</organism>
<evidence type="ECO:0000256" key="11">
    <source>
        <dbReference type="PIRSR" id="PIRSR000102-1"/>
    </source>
</evidence>
<keyword evidence="7 10" id="KW-0560">Oxidoreductase</keyword>
<feature type="binding site" evidence="10">
    <location>
        <position position="151"/>
    </location>
    <ligand>
        <name>beta-D-fructose 1,6-bisphosphate</name>
        <dbReference type="ChEBI" id="CHEBI:32966"/>
        <note>allosteric activator</note>
    </ligand>
</feature>
<dbReference type="KEGG" id="dsc:ABOD76_21285"/>
<evidence type="ECO:0000256" key="8">
    <source>
        <dbReference type="ARBA" id="ARBA00023027"/>
    </source>
</evidence>
<feature type="active site" description="Proton acceptor" evidence="10 11">
    <location>
        <position position="173"/>
    </location>
</feature>
<dbReference type="GO" id="GO:0004459">
    <property type="term" value="F:L-lactate dehydrogenase (NAD+) activity"/>
    <property type="evidence" value="ECO:0007669"/>
    <property type="project" value="UniProtKB-UniRule"/>
</dbReference>
<keyword evidence="15" id="KW-0614">Plasmid</keyword>
<accession>A0AAU7UFI1</accession>
<feature type="binding site" evidence="10">
    <location>
        <position position="37"/>
    </location>
    <ligand>
        <name>NAD(+)</name>
        <dbReference type="ChEBI" id="CHEBI:57540"/>
    </ligand>
</feature>
<geneLocation type="plasmid" evidence="15">
    <name>pDson02</name>
</geneLocation>
<feature type="binding site" evidence="12">
    <location>
        <position position="92"/>
    </location>
    <ligand>
        <name>NAD(+)</name>
        <dbReference type="ChEBI" id="CHEBI:57540"/>
    </ligand>
</feature>
<evidence type="ECO:0000256" key="9">
    <source>
        <dbReference type="ARBA" id="ARBA00049258"/>
    </source>
</evidence>
<evidence type="ECO:0000256" key="3">
    <source>
        <dbReference type="ARBA" id="ARBA00011881"/>
    </source>
</evidence>
<name>A0AAU7UFI1_9DEIO</name>
<feature type="binding site" evidence="10">
    <location>
        <begin position="146"/>
        <end position="149"/>
    </location>
    <ligand>
        <name>substrate</name>
    </ligand>
</feature>
<feature type="binding site" evidence="10">
    <location>
        <begin position="115"/>
        <end position="117"/>
    </location>
    <ligand>
        <name>NAD(+)</name>
        <dbReference type="ChEBI" id="CHEBI:57540"/>
    </ligand>
</feature>
<evidence type="ECO:0000256" key="6">
    <source>
        <dbReference type="ARBA" id="ARBA00022533"/>
    </source>
</evidence>
<evidence type="ECO:0000256" key="2">
    <source>
        <dbReference type="ARBA" id="ARBA00006054"/>
    </source>
</evidence>
<comment type="pathway">
    <text evidence="1 10">Fermentation; pyruvate fermentation to lactate; (S)-lactate from pyruvate: step 1/1.</text>
</comment>
<comment type="function">
    <text evidence="10">Catalyzes the conversion of lactate to pyruvate.</text>
</comment>
<evidence type="ECO:0000256" key="7">
    <source>
        <dbReference type="ARBA" id="ARBA00023002"/>
    </source>
</evidence>
<dbReference type="PANTHER" id="PTHR43128">
    <property type="entry name" value="L-2-HYDROXYCARBOXYLATE DEHYDROGENASE (NAD(P)(+))"/>
    <property type="match status" value="1"/>
</dbReference>
<evidence type="ECO:0000259" key="14">
    <source>
        <dbReference type="Pfam" id="PF02866"/>
    </source>
</evidence>
<dbReference type="InterPro" id="IPR036291">
    <property type="entry name" value="NAD(P)-bd_dom_sf"/>
</dbReference>
<feature type="binding site" evidence="10">
    <location>
        <position position="79"/>
    </location>
    <ligand>
        <name>substrate</name>
    </ligand>
</feature>
<reference evidence="15" key="1">
    <citation type="submission" date="2024-06" db="EMBL/GenBank/DDBJ databases">
        <title>Draft Genome Sequence of Deinococcus sonorensis Type Strain KR-87, a Biofilm Producing Representative of the Genus Deinococcus.</title>
        <authorList>
            <person name="Boren L.S."/>
            <person name="Grosso R.A."/>
            <person name="Hugenberg-Cox A.N."/>
            <person name="Hill J.T.E."/>
            <person name="Albert C.M."/>
            <person name="Tuohy J.M."/>
        </authorList>
    </citation>
    <scope>NUCLEOTIDE SEQUENCE</scope>
    <source>
        <strain evidence="15">KR-87</strain>
        <plasmid evidence="15">pDson02</plasmid>
    </source>
</reference>
<protein>
    <recommendedName>
        <fullName evidence="5 10">L-lactate dehydrogenase</fullName>
        <shortName evidence="10">L-LDH</shortName>
        <ecNumber evidence="4 10">1.1.1.27</ecNumber>
    </recommendedName>
</protein>
<feature type="domain" description="Lactate/malate dehydrogenase C-terminal" evidence="14">
    <location>
        <begin position="143"/>
        <end position="302"/>
    </location>
</feature>
<dbReference type="EC" id="1.1.1.27" evidence="4 10"/>
<dbReference type="InterPro" id="IPR011304">
    <property type="entry name" value="L-lactate_DH"/>
</dbReference>
<comment type="catalytic activity">
    <reaction evidence="9 10">
        <text>(S)-lactate + NAD(+) = pyruvate + NADH + H(+)</text>
        <dbReference type="Rhea" id="RHEA:23444"/>
        <dbReference type="ChEBI" id="CHEBI:15361"/>
        <dbReference type="ChEBI" id="CHEBI:15378"/>
        <dbReference type="ChEBI" id="CHEBI:16651"/>
        <dbReference type="ChEBI" id="CHEBI:57540"/>
        <dbReference type="ChEBI" id="CHEBI:57945"/>
        <dbReference type="EC" id="1.1.1.27"/>
    </reaction>
</comment>
<dbReference type="Pfam" id="PF00056">
    <property type="entry name" value="Ldh_1_N"/>
    <property type="match status" value="1"/>
</dbReference>
<dbReference type="Pfam" id="PF02866">
    <property type="entry name" value="Ldh_1_C"/>
    <property type="match status" value="1"/>
</dbReference>
<dbReference type="NCBIfam" id="TIGR01771">
    <property type="entry name" value="L-LDH-NAD"/>
    <property type="match status" value="1"/>
</dbReference>
<feature type="binding site" evidence="10">
    <location>
        <position position="11"/>
    </location>
    <ligand>
        <name>NAD(+)</name>
        <dbReference type="ChEBI" id="CHEBI:57540"/>
    </ligand>
</feature>
<feature type="binding site" evidence="10">
    <location>
        <position position="166"/>
    </location>
    <ligand>
        <name>beta-D-fructose 1,6-bisphosphate</name>
        <dbReference type="ChEBI" id="CHEBI:32966"/>
        <note>allosteric activator</note>
    </ligand>
</feature>
<evidence type="ECO:0000256" key="4">
    <source>
        <dbReference type="ARBA" id="ARBA00012967"/>
    </source>
</evidence>
<evidence type="ECO:0000256" key="1">
    <source>
        <dbReference type="ARBA" id="ARBA00004843"/>
    </source>
</evidence>
<dbReference type="EMBL" id="CP158300">
    <property type="protein sequence ID" value="XBV87232.1"/>
    <property type="molecule type" value="Genomic_DNA"/>
</dbReference>
<evidence type="ECO:0000313" key="15">
    <source>
        <dbReference type="EMBL" id="XBV87232.1"/>
    </source>
</evidence>
<dbReference type="SUPFAM" id="SSF51735">
    <property type="entry name" value="NAD(P)-binding Rossmann-fold domains"/>
    <property type="match status" value="1"/>
</dbReference>
<comment type="subunit">
    <text evidence="3 10">Homotetramer.</text>
</comment>
<comment type="subcellular location">
    <subcellularLocation>
        <location evidence="10">Cytoplasm</location>
    </subcellularLocation>
</comment>
<feature type="binding site" evidence="10 12">
    <location>
        <position position="32"/>
    </location>
    <ligand>
        <name>NAD(+)</name>
        <dbReference type="ChEBI" id="CHEBI:57540"/>
    </ligand>
</feature>
<dbReference type="GO" id="GO:0006096">
    <property type="term" value="P:glycolytic process"/>
    <property type="evidence" value="ECO:0007669"/>
    <property type="project" value="UniProtKB-UniRule"/>
</dbReference>
<dbReference type="GO" id="GO:0005737">
    <property type="term" value="C:cytoplasm"/>
    <property type="evidence" value="ECO:0007669"/>
    <property type="project" value="UniProtKB-SubCell"/>
</dbReference>
<dbReference type="SUPFAM" id="SSF56327">
    <property type="entry name" value="LDH C-terminal domain-like"/>
    <property type="match status" value="1"/>
</dbReference>
<dbReference type="AlphaFoldDB" id="A0AAU7UFI1"/>
<feature type="binding site" evidence="12">
    <location>
        <begin position="7"/>
        <end position="12"/>
    </location>
    <ligand>
        <name>NAD(+)</name>
        <dbReference type="ChEBI" id="CHEBI:57540"/>
    </ligand>
</feature>
<sequence>MKVGVIGAGYVGAAAVFAMVLRGSCSEVVIVDKNEQKARAEAADISHATPVAHATRVFAGQYQDLRGASVVILTAGANQRPGESRLELLGRNAAVFREVVPNVVQVAPDAVLLVATNPVDVMTQLTVDLVGPAQAGRVVGSGTVLDTARLRTLVATRAEVDPQHVHGYVLGEHGDTEVVAWSGVQIAGLPLTQFYESRGQSWSPEMQVEMDHAVRHAAAEIIAGKGATAYGIGAALARISEAVLRDRRSVLTVSAPSEQYGTSLALPRVVGGSGVLATLPTQLTAAEQQALDHSAAVLREAHAQLQQ</sequence>
<dbReference type="InterPro" id="IPR022383">
    <property type="entry name" value="Lactate/malate_DH_C"/>
</dbReference>
<dbReference type="InterPro" id="IPR001236">
    <property type="entry name" value="Lactate/malate_DH_N"/>
</dbReference>
<evidence type="ECO:0000256" key="10">
    <source>
        <dbReference type="HAMAP-Rule" id="MF_00488"/>
    </source>
</evidence>
<dbReference type="InterPro" id="IPR001557">
    <property type="entry name" value="L-lactate/malate_DH"/>
</dbReference>
<gene>
    <name evidence="10" type="primary">ldh</name>
    <name evidence="15" type="ORF">ABOD76_21285</name>
</gene>
<dbReference type="Gene3D" id="3.40.50.720">
    <property type="entry name" value="NAD(P)-binding Rossmann-like Domain"/>
    <property type="match status" value="1"/>
</dbReference>
<dbReference type="HAMAP" id="MF_00488">
    <property type="entry name" value="Lactate_dehydrog"/>
    <property type="match status" value="1"/>
</dbReference>
<dbReference type="PIRSF" id="PIRSF000102">
    <property type="entry name" value="Lac_mal_DH"/>
    <property type="match status" value="1"/>
</dbReference>
<feature type="binding site" evidence="10">
    <location>
        <begin position="76"/>
        <end position="77"/>
    </location>
    <ligand>
        <name>NAD(+)</name>
        <dbReference type="ChEBI" id="CHEBI:57540"/>
    </ligand>
</feature>
<dbReference type="Gene3D" id="3.90.110.10">
    <property type="entry name" value="Lactate dehydrogenase/glycoside hydrolase, family 4, C-terminal"/>
    <property type="match status" value="1"/>
</dbReference>
<feature type="binding site" evidence="10">
    <location>
        <begin position="117"/>
        <end position="120"/>
    </location>
    <ligand>
        <name>substrate</name>
    </ligand>
</feature>
<dbReference type="GO" id="GO:0006089">
    <property type="term" value="P:lactate metabolic process"/>
    <property type="evidence" value="ECO:0007669"/>
    <property type="project" value="TreeGrafter"/>
</dbReference>
<evidence type="ECO:0000256" key="5">
    <source>
        <dbReference type="ARBA" id="ARBA00016495"/>
    </source>
</evidence>
<proteinExistence type="inferred from homology"/>
<feature type="binding site" evidence="10">
    <location>
        <position position="141"/>
    </location>
    <ligand>
        <name>NAD(+)</name>
        <dbReference type="ChEBI" id="CHEBI:57540"/>
    </ligand>
</feature>
<keyword evidence="8 10" id="KW-0520">NAD</keyword>